<dbReference type="FunFam" id="3.90.870.10:FF:000004">
    <property type="entry name" value="Threonylcarbamoyl-AMP synthase"/>
    <property type="match status" value="1"/>
</dbReference>
<dbReference type="EC" id="2.7.7.87" evidence="9"/>
<dbReference type="GO" id="GO:0002949">
    <property type="term" value="P:tRNA threonylcarbamoyladenosine modification"/>
    <property type="evidence" value="ECO:0007669"/>
    <property type="project" value="UniProtKB-UniRule"/>
</dbReference>
<keyword evidence="2 9" id="KW-0963">Cytoplasm</keyword>
<evidence type="ECO:0000256" key="4">
    <source>
        <dbReference type="ARBA" id="ARBA00022694"/>
    </source>
</evidence>
<evidence type="ECO:0000256" key="1">
    <source>
        <dbReference type="ARBA" id="ARBA00004496"/>
    </source>
</evidence>
<comment type="catalytic activity">
    <reaction evidence="8 9">
        <text>L-threonine + hydrogencarbonate + ATP = L-threonylcarbamoyladenylate + diphosphate + H2O</text>
        <dbReference type="Rhea" id="RHEA:36407"/>
        <dbReference type="ChEBI" id="CHEBI:15377"/>
        <dbReference type="ChEBI" id="CHEBI:17544"/>
        <dbReference type="ChEBI" id="CHEBI:30616"/>
        <dbReference type="ChEBI" id="CHEBI:33019"/>
        <dbReference type="ChEBI" id="CHEBI:57926"/>
        <dbReference type="ChEBI" id="CHEBI:73682"/>
        <dbReference type="EC" id="2.7.7.87"/>
    </reaction>
</comment>
<dbReference type="InterPro" id="IPR017945">
    <property type="entry name" value="DHBP_synth_RibB-like_a/b_dom"/>
</dbReference>
<comment type="similarity">
    <text evidence="9">Belongs to the SUA5 family. TsaC subfamily.</text>
</comment>
<evidence type="ECO:0000256" key="5">
    <source>
        <dbReference type="ARBA" id="ARBA00022695"/>
    </source>
</evidence>
<reference evidence="11 12" key="1">
    <citation type="submission" date="2019-07" db="EMBL/GenBank/DDBJ databases">
        <title>The pathways for chlorine oxyanion respiration interact through the shared metabolite chlorate.</title>
        <authorList>
            <person name="Barnum T.P."/>
            <person name="Cheng Y."/>
            <person name="Hill K.A."/>
            <person name="Lucas L.N."/>
            <person name="Carlson H.K."/>
            <person name="Coates J.D."/>
        </authorList>
    </citation>
    <scope>NUCLEOTIDE SEQUENCE [LARGE SCALE GENOMIC DNA]</scope>
    <source>
        <strain evidence="11">BK-3</strain>
    </source>
</reference>
<dbReference type="GO" id="GO:0005737">
    <property type="term" value="C:cytoplasm"/>
    <property type="evidence" value="ECO:0007669"/>
    <property type="project" value="UniProtKB-SubCell"/>
</dbReference>
<gene>
    <name evidence="9" type="primary">tsaC</name>
    <name evidence="11" type="ORF">FHK82_02290</name>
</gene>
<keyword evidence="4 9" id="KW-0819">tRNA processing</keyword>
<dbReference type="NCBIfam" id="TIGR00057">
    <property type="entry name" value="L-threonylcarbamoyladenylate synthase"/>
    <property type="match status" value="1"/>
</dbReference>
<accession>A0A558DFM4</accession>
<dbReference type="SUPFAM" id="SSF55821">
    <property type="entry name" value="YrdC/RibB"/>
    <property type="match status" value="1"/>
</dbReference>
<keyword evidence="7 9" id="KW-0067">ATP-binding</keyword>
<evidence type="ECO:0000313" key="11">
    <source>
        <dbReference type="EMBL" id="TVT59830.1"/>
    </source>
</evidence>
<keyword evidence="6 9" id="KW-0547">Nucleotide-binding</keyword>
<dbReference type="GO" id="GO:0000049">
    <property type="term" value="F:tRNA binding"/>
    <property type="evidence" value="ECO:0007669"/>
    <property type="project" value="TreeGrafter"/>
</dbReference>
<sequence>METALTPWKLREAVRCFNHGGLIAYPTEAVYGLGCDPLNQRSMELLLALKQRPMEKGVILIAADFEQLLPFIKPLNNRCMEMVFASWPGPNTWLLPAADNLPFWLTGNHSTLAVRVTDHPVAAALCQACDSPIVSTSANLSGQHPAKSALQVRRQLGDGVDCIINAPLGNNRSPSTIRDAVTGRVIRG</sequence>
<comment type="function">
    <text evidence="9">Required for the formation of a threonylcarbamoyl group on adenosine at position 37 (t(6)A37) in tRNAs that read codons beginning with adenine. Catalyzes the conversion of L-threonine, HCO(3)(-)/CO(2) and ATP to give threonylcarbamoyl-AMP (TC-AMP) as the acyladenylate intermediate, with the release of diphosphate.</text>
</comment>
<evidence type="ECO:0000313" key="12">
    <source>
        <dbReference type="Proteomes" id="UP000317355"/>
    </source>
</evidence>
<dbReference type="PANTHER" id="PTHR17490:SF18">
    <property type="entry name" value="THREONYLCARBAMOYL-AMP SYNTHASE"/>
    <property type="match status" value="1"/>
</dbReference>
<dbReference type="Proteomes" id="UP000317355">
    <property type="component" value="Unassembled WGS sequence"/>
</dbReference>
<dbReference type="GO" id="GO:0061710">
    <property type="term" value="F:L-threonylcarbamoyladenylate synthase"/>
    <property type="evidence" value="ECO:0007669"/>
    <property type="project" value="UniProtKB-EC"/>
</dbReference>
<evidence type="ECO:0000256" key="2">
    <source>
        <dbReference type="ARBA" id="ARBA00022490"/>
    </source>
</evidence>
<dbReference type="EMBL" id="VMRY01000003">
    <property type="protein sequence ID" value="TVT59830.1"/>
    <property type="molecule type" value="Genomic_DNA"/>
</dbReference>
<feature type="domain" description="YrdC-like" evidence="10">
    <location>
        <begin position="7"/>
        <end position="188"/>
    </location>
</feature>
<evidence type="ECO:0000256" key="8">
    <source>
        <dbReference type="ARBA" id="ARBA00048366"/>
    </source>
</evidence>
<evidence type="ECO:0000256" key="7">
    <source>
        <dbReference type="ARBA" id="ARBA00022840"/>
    </source>
</evidence>
<evidence type="ECO:0000259" key="10">
    <source>
        <dbReference type="PROSITE" id="PS51163"/>
    </source>
</evidence>
<dbReference type="Gene3D" id="3.90.870.10">
    <property type="entry name" value="DHBP synthase"/>
    <property type="match status" value="1"/>
</dbReference>
<evidence type="ECO:0000256" key="9">
    <source>
        <dbReference type="HAMAP-Rule" id="MF_01852"/>
    </source>
</evidence>
<dbReference type="GO" id="GO:0003725">
    <property type="term" value="F:double-stranded RNA binding"/>
    <property type="evidence" value="ECO:0007669"/>
    <property type="project" value="InterPro"/>
</dbReference>
<dbReference type="GO" id="GO:0005524">
    <property type="term" value="F:ATP binding"/>
    <property type="evidence" value="ECO:0007669"/>
    <property type="project" value="UniProtKB-UniRule"/>
</dbReference>
<dbReference type="PROSITE" id="PS51163">
    <property type="entry name" value="YRDC"/>
    <property type="match status" value="1"/>
</dbReference>
<dbReference type="InterPro" id="IPR050156">
    <property type="entry name" value="TC-AMP_synthase_SUA5"/>
</dbReference>
<dbReference type="PANTHER" id="PTHR17490">
    <property type="entry name" value="SUA5"/>
    <property type="match status" value="1"/>
</dbReference>
<name>A0A558DFM4_9GAMM</name>
<evidence type="ECO:0000256" key="3">
    <source>
        <dbReference type="ARBA" id="ARBA00022679"/>
    </source>
</evidence>
<dbReference type="HAMAP" id="MF_01852">
    <property type="entry name" value="TsaC"/>
    <property type="match status" value="1"/>
</dbReference>
<dbReference type="AlphaFoldDB" id="A0A558DFM4"/>
<comment type="caution">
    <text evidence="11">The sequence shown here is derived from an EMBL/GenBank/DDBJ whole genome shotgun (WGS) entry which is preliminary data.</text>
</comment>
<dbReference type="InterPro" id="IPR023535">
    <property type="entry name" value="TC-AMP_synthase"/>
</dbReference>
<dbReference type="InterPro" id="IPR006070">
    <property type="entry name" value="Sua5-like_dom"/>
</dbReference>
<keyword evidence="3 9" id="KW-0808">Transferase</keyword>
<protein>
    <recommendedName>
        <fullName evidence="9">Threonylcarbamoyl-AMP synthase</fullName>
        <shortName evidence="9">TC-AMP synthase</shortName>
        <ecNumber evidence="9">2.7.7.87</ecNumber>
    </recommendedName>
    <alternativeName>
        <fullName evidence="9">L-threonylcarbamoyladenylate synthase</fullName>
    </alternativeName>
    <alternativeName>
        <fullName evidence="9">t(6)A37 threonylcarbamoyladenosine biosynthesis protein TsaC</fullName>
    </alternativeName>
    <alternativeName>
        <fullName evidence="9">tRNA threonylcarbamoyladenosine biosynthesis protein TsaC</fullName>
    </alternativeName>
</protein>
<comment type="subcellular location">
    <subcellularLocation>
        <location evidence="1 9">Cytoplasm</location>
    </subcellularLocation>
</comment>
<evidence type="ECO:0000256" key="6">
    <source>
        <dbReference type="ARBA" id="ARBA00022741"/>
    </source>
</evidence>
<dbReference type="GO" id="GO:0006450">
    <property type="term" value="P:regulation of translational fidelity"/>
    <property type="evidence" value="ECO:0007669"/>
    <property type="project" value="TreeGrafter"/>
</dbReference>
<keyword evidence="5 9" id="KW-0548">Nucleotidyltransferase</keyword>
<proteinExistence type="inferred from homology"/>
<dbReference type="Pfam" id="PF01300">
    <property type="entry name" value="Sua5_yciO_yrdC"/>
    <property type="match status" value="1"/>
</dbReference>
<organism evidence="11 12">
    <name type="scientific">Sedimenticola thiotaurini</name>
    <dbReference type="NCBI Taxonomy" id="1543721"/>
    <lineage>
        <taxon>Bacteria</taxon>
        <taxon>Pseudomonadati</taxon>
        <taxon>Pseudomonadota</taxon>
        <taxon>Gammaproteobacteria</taxon>
        <taxon>Chromatiales</taxon>
        <taxon>Sedimenticolaceae</taxon>
        <taxon>Sedimenticola</taxon>
    </lineage>
</organism>